<dbReference type="HAMAP" id="MF_01024">
    <property type="entry name" value="HisD"/>
    <property type="match status" value="1"/>
</dbReference>
<name>L1MFS6_9CORY</name>
<dbReference type="NCBIfam" id="TIGR00069">
    <property type="entry name" value="hisD"/>
    <property type="match status" value="1"/>
</dbReference>
<dbReference type="Pfam" id="PF00815">
    <property type="entry name" value="Histidinol_dh"/>
    <property type="match status" value="1"/>
</dbReference>
<feature type="active site" description="Proton acceptor" evidence="12 14">
    <location>
        <position position="347"/>
    </location>
</feature>
<dbReference type="GO" id="GO:0004399">
    <property type="term" value="F:histidinol dehydrogenase activity"/>
    <property type="evidence" value="ECO:0007669"/>
    <property type="project" value="UniProtKB-UniRule"/>
</dbReference>
<dbReference type="InterPro" id="IPR016161">
    <property type="entry name" value="Ald_DH/histidinol_DH"/>
</dbReference>
<keyword evidence="6 12" id="KW-0479">Metal-binding</keyword>
<evidence type="ECO:0000256" key="18">
    <source>
        <dbReference type="RuleBase" id="RU004175"/>
    </source>
</evidence>
<dbReference type="Proteomes" id="UP000010445">
    <property type="component" value="Unassembled WGS sequence"/>
</dbReference>
<evidence type="ECO:0000256" key="7">
    <source>
        <dbReference type="ARBA" id="ARBA00022833"/>
    </source>
</evidence>
<dbReference type="EC" id="1.1.1.23" evidence="4 12"/>
<feature type="binding site" evidence="12 16">
    <location>
        <position position="280"/>
    </location>
    <ligand>
        <name>substrate</name>
    </ligand>
</feature>
<evidence type="ECO:0000256" key="11">
    <source>
        <dbReference type="ARBA" id="ARBA00049489"/>
    </source>
</evidence>
<gene>
    <name evidence="12" type="primary">hisD</name>
    <name evidence="19" type="ORF">HMPREF9997_01595</name>
</gene>
<feature type="binding site" evidence="12 17">
    <location>
        <position position="380"/>
    </location>
    <ligand>
        <name>Zn(2+)</name>
        <dbReference type="ChEBI" id="CHEBI:29105"/>
    </ligand>
</feature>
<comment type="similarity">
    <text evidence="3 12 13 18">Belongs to the histidinol dehydrogenase family.</text>
</comment>
<dbReference type="GO" id="GO:0000105">
    <property type="term" value="P:L-histidine biosynthetic process"/>
    <property type="evidence" value="ECO:0007669"/>
    <property type="project" value="UniProtKB-UniRule"/>
</dbReference>
<evidence type="ECO:0000256" key="16">
    <source>
        <dbReference type="PIRSR" id="PIRSR000099-3"/>
    </source>
</evidence>
<evidence type="ECO:0000256" key="5">
    <source>
        <dbReference type="ARBA" id="ARBA00016531"/>
    </source>
</evidence>
<feature type="binding site" evidence="12 16">
    <location>
        <position position="277"/>
    </location>
    <ligand>
        <name>substrate</name>
    </ligand>
</feature>
<dbReference type="CDD" id="cd06572">
    <property type="entry name" value="Histidinol_dh"/>
    <property type="match status" value="1"/>
</dbReference>
<feature type="binding site" evidence="12 15">
    <location>
        <position position="207"/>
    </location>
    <ligand>
        <name>NAD(+)</name>
        <dbReference type="ChEBI" id="CHEBI:57540"/>
    </ligand>
</feature>
<evidence type="ECO:0000313" key="19">
    <source>
        <dbReference type="EMBL" id="EKX89900.1"/>
    </source>
</evidence>
<dbReference type="STRING" id="1035195.HMPREF9997_01595"/>
<evidence type="ECO:0000256" key="8">
    <source>
        <dbReference type="ARBA" id="ARBA00023002"/>
    </source>
</evidence>
<feature type="binding site" evidence="12 16">
    <location>
        <position position="380"/>
    </location>
    <ligand>
        <name>substrate</name>
    </ligand>
</feature>
<dbReference type="GO" id="GO:0051287">
    <property type="term" value="F:NAD binding"/>
    <property type="evidence" value="ECO:0007669"/>
    <property type="project" value="InterPro"/>
</dbReference>
<proteinExistence type="inferred from homology"/>
<dbReference type="PROSITE" id="PS00611">
    <property type="entry name" value="HISOL_DEHYDROGENASE"/>
    <property type="match status" value="1"/>
</dbReference>
<evidence type="ECO:0000256" key="3">
    <source>
        <dbReference type="ARBA" id="ARBA00010178"/>
    </source>
</evidence>
<feature type="binding site" evidence="12 15">
    <location>
        <position position="143"/>
    </location>
    <ligand>
        <name>NAD(+)</name>
        <dbReference type="ChEBI" id="CHEBI:57540"/>
    </ligand>
</feature>
<comment type="caution">
    <text evidence="19">The sequence shown here is derived from an EMBL/GenBank/DDBJ whole genome shotgun (WGS) entry which is preliminary data.</text>
</comment>
<protein>
    <recommendedName>
        <fullName evidence="5 12">Histidinol dehydrogenase</fullName>
        <shortName evidence="12">HDH</shortName>
        <ecNumber evidence="4 12">1.1.1.23</ecNumber>
    </recommendedName>
</protein>
<dbReference type="PATRIC" id="fig|1035195.3.peg.1436"/>
<keyword evidence="8 12" id="KW-0560">Oxidoreductase</keyword>
<dbReference type="InterPro" id="IPR001692">
    <property type="entry name" value="Histidinol_DH_CS"/>
</dbReference>
<keyword evidence="20" id="KW-1185">Reference proteome</keyword>
<comment type="pathway">
    <text evidence="2 12">Amino-acid biosynthesis; L-histidine biosynthesis; L-histidine from 5-phospho-alpha-D-ribose 1-diphosphate: step 9/9.</text>
</comment>
<accession>L1MFS6</accession>
<feature type="binding site" evidence="12 16">
    <location>
        <position position="347"/>
    </location>
    <ligand>
        <name>substrate</name>
    </ligand>
</feature>
<feature type="binding site" evidence="12 17">
    <location>
        <position position="277"/>
    </location>
    <ligand>
        <name>Zn(2+)</name>
        <dbReference type="ChEBI" id="CHEBI:29105"/>
    </ligand>
</feature>
<evidence type="ECO:0000256" key="1">
    <source>
        <dbReference type="ARBA" id="ARBA00003850"/>
    </source>
</evidence>
<dbReference type="PANTHER" id="PTHR21256">
    <property type="entry name" value="HISTIDINOL DEHYDROGENASE HDH"/>
    <property type="match status" value="1"/>
</dbReference>
<comment type="cofactor">
    <cofactor evidence="12 17">
        <name>Zn(2+)</name>
        <dbReference type="ChEBI" id="CHEBI:29105"/>
    </cofactor>
    <text evidence="12 17">Binds 1 zinc ion per subunit.</text>
</comment>
<dbReference type="SUPFAM" id="SSF53720">
    <property type="entry name" value="ALDH-like"/>
    <property type="match status" value="1"/>
</dbReference>
<feature type="binding site" evidence="12 16">
    <location>
        <position position="439"/>
    </location>
    <ligand>
        <name>substrate</name>
    </ligand>
</feature>
<feature type="binding site" evidence="12 15">
    <location>
        <position position="232"/>
    </location>
    <ligand>
        <name>NAD(+)</name>
        <dbReference type="ChEBI" id="CHEBI:57540"/>
    </ligand>
</feature>
<comment type="catalytic activity">
    <reaction evidence="11 12">
        <text>L-histidinol + 2 NAD(+) + H2O = L-histidine + 2 NADH + 3 H(+)</text>
        <dbReference type="Rhea" id="RHEA:20641"/>
        <dbReference type="ChEBI" id="CHEBI:15377"/>
        <dbReference type="ChEBI" id="CHEBI:15378"/>
        <dbReference type="ChEBI" id="CHEBI:57540"/>
        <dbReference type="ChEBI" id="CHEBI:57595"/>
        <dbReference type="ChEBI" id="CHEBI:57699"/>
        <dbReference type="ChEBI" id="CHEBI:57945"/>
        <dbReference type="EC" id="1.1.1.23"/>
    </reaction>
</comment>
<dbReference type="Gene3D" id="3.40.50.1980">
    <property type="entry name" value="Nitrogenase molybdenum iron protein domain"/>
    <property type="match status" value="2"/>
</dbReference>
<evidence type="ECO:0000256" key="10">
    <source>
        <dbReference type="ARBA" id="ARBA00023102"/>
    </source>
</evidence>
<evidence type="ECO:0000256" key="13">
    <source>
        <dbReference type="PIRNR" id="PIRNR000099"/>
    </source>
</evidence>
<reference evidence="19 20" key="1">
    <citation type="submission" date="2012-05" db="EMBL/GenBank/DDBJ databases">
        <authorList>
            <person name="Weinstock G."/>
            <person name="Sodergren E."/>
            <person name="Lobos E.A."/>
            <person name="Fulton L."/>
            <person name="Fulton R."/>
            <person name="Courtney L."/>
            <person name="Fronick C."/>
            <person name="O'Laughlin M."/>
            <person name="Godfrey J."/>
            <person name="Wilson R.M."/>
            <person name="Miner T."/>
            <person name="Farmer C."/>
            <person name="Delehaunty K."/>
            <person name="Cordes M."/>
            <person name="Minx P."/>
            <person name="Tomlinson C."/>
            <person name="Chen J."/>
            <person name="Wollam A."/>
            <person name="Pepin K.H."/>
            <person name="Bhonagiri V."/>
            <person name="Zhang X."/>
            <person name="Suruliraj S."/>
            <person name="Warren W."/>
            <person name="Mitreva M."/>
            <person name="Mardis E.R."/>
            <person name="Wilson R.K."/>
        </authorList>
    </citation>
    <scope>NUCLEOTIDE SEQUENCE [LARGE SCALE GENOMIC DNA]</scope>
    <source>
        <strain evidence="19 20">F0235</strain>
    </source>
</reference>
<organism evidence="19 20">
    <name type="scientific">Corynebacterium durum F0235</name>
    <dbReference type="NCBI Taxonomy" id="1035195"/>
    <lineage>
        <taxon>Bacteria</taxon>
        <taxon>Bacillati</taxon>
        <taxon>Actinomycetota</taxon>
        <taxon>Actinomycetes</taxon>
        <taxon>Mycobacteriales</taxon>
        <taxon>Corynebacteriaceae</taxon>
        <taxon>Corynebacterium</taxon>
    </lineage>
</organism>
<evidence type="ECO:0000256" key="15">
    <source>
        <dbReference type="PIRSR" id="PIRSR000099-2"/>
    </source>
</evidence>
<dbReference type="InterPro" id="IPR012131">
    <property type="entry name" value="Hstdl_DH"/>
</dbReference>
<evidence type="ECO:0000256" key="17">
    <source>
        <dbReference type="PIRSR" id="PIRSR000099-4"/>
    </source>
</evidence>
<dbReference type="PRINTS" id="PR00083">
    <property type="entry name" value="HOLDHDRGNASE"/>
</dbReference>
<dbReference type="UniPathway" id="UPA00031">
    <property type="reaction ID" value="UER00014"/>
</dbReference>
<evidence type="ECO:0000256" key="9">
    <source>
        <dbReference type="ARBA" id="ARBA00023027"/>
    </source>
</evidence>
<dbReference type="GO" id="GO:0008270">
    <property type="term" value="F:zinc ion binding"/>
    <property type="evidence" value="ECO:0007669"/>
    <property type="project" value="UniProtKB-UniRule"/>
</dbReference>
<evidence type="ECO:0000256" key="2">
    <source>
        <dbReference type="ARBA" id="ARBA00004940"/>
    </source>
</evidence>
<keyword evidence="12" id="KW-0028">Amino-acid biosynthesis</keyword>
<comment type="function">
    <text evidence="1 12">Catalyzes the sequential NAD-dependent oxidations of L-histidinol to L-histidinaldehyde and then to L-histidine.</text>
</comment>
<keyword evidence="10 12" id="KW-0368">Histidine biosynthesis</keyword>
<feature type="active site" description="Proton acceptor" evidence="12 14">
    <location>
        <position position="346"/>
    </location>
</feature>
<evidence type="ECO:0000313" key="20">
    <source>
        <dbReference type="Proteomes" id="UP000010445"/>
    </source>
</evidence>
<feature type="binding site" evidence="12 16">
    <location>
        <position position="434"/>
    </location>
    <ligand>
        <name>substrate</name>
    </ligand>
</feature>
<feature type="binding site" evidence="12 16">
    <location>
        <position position="255"/>
    </location>
    <ligand>
        <name>substrate</name>
    </ligand>
</feature>
<evidence type="ECO:0000256" key="6">
    <source>
        <dbReference type="ARBA" id="ARBA00022723"/>
    </source>
</evidence>
<dbReference type="PIRSF" id="PIRSF000099">
    <property type="entry name" value="Histidinol_dh"/>
    <property type="match status" value="1"/>
</dbReference>
<feature type="binding site" evidence="12 17">
    <location>
        <position position="439"/>
    </location>
    <ligand>
        <name>Zn(2+)</name>
        <dbReference type="ChEBI" id="CHEBI:29105"/>
    </ligand>
</feature>
<sequence>MDESKHKCWDVVFLMLNVVDLRGRTASISELRRTLPRGGTDVDSVLPVVEPLVREVRGRGAEAALEYGEKFDGVQPASIRVPADVIEHAARELDPKVTEALRESIARVRAVHAAQKPAGNTVELAAGGTVTEKFIPVERVGLYVPGGNAVYPSSVIMNVVPAQEAGVSSLVVASPPQAQFGGWPHPTILAACQLLGVQEVWAVGGAQAVALLAYGDDAHQLEPVDMITGPGNIYVTAAKRLCRSVVGIDSEAGPTEIAIVADDTANPVSVAYDLISQAEHDVMAASVLITPSAQLAADVDREVEARYGVTLNAERVAQALRGEQSGIVLVDDLDAAIRVADAYAAEHLEIHTENAREVAERITNAGAIFVGEHSPVPLGDYSAGSNHVLPTSGTARHSSGLSTHTFLKSVHLIDYDEAALKDIADTVVTLADAEQLPAHGEAIRARFENL</sequence>
<dbReference type="PANTHER" id="PTHR21256:SF2">
    <property type="entry name" value="HISTIDINE BIOSYNTHESIS TRIFUNCTIONAL PROTEIN"/>
    <property type="match status" value="1"/>
</dbReference>
<evidence type="ECO:0000256" key="12">
    <source>
        <dbReference type="HAMAP-Rule" id="MF_01024"/>
    </source>
</evidence>
<dbReference type="FunFam" id="3.40.50.1980:FF:000001">
    <property type="entry name" value="Histidinol dehydrogenase"/>
    <property type="match status" value="1"/>
</dbReference>
<dbReference type="InterPro" id="IPR022695">
    <property type="entry name" value="Histidinol_DH_monofunct"/>
</dbReference>
<dbReference type="Gene3D" id="1.20.5.1300">
    <property type="match status" value="1"/>
</dbReference>
<keyword evidence="9 12" id="KW-0520">NAD</keyword>
<evidence type="ECO:0000256" key="14">
    <source>
        <dbReference type="PIRSR" id="PIRSR000099-1"/>
    </source>
</evidence>
<evidence type="ECO:0000256" key="4">
    <source>
        <dbReference type="ARBA" id="ARBA00012965"/>
    </source>
</evidence>
<dbReference type="eggNOG" id="COG0141">
    <property type="taxonomic scope" value="Bacteria"/>
</dbReference>
<keyword evidence="7 12" id="KW-0862">Zinc</keyword>
<feature type="binding site" evidence="12 17">
    <location>
        <position position="280"/>
    </location>
    <ligand>
        <name>Zn(2+)</name>
        <dbReference type="ChEBI" id="CHEBI:29105"/>
    </ligand>
</feature>
<dbReference type="HOGENOM" id="CLU_006732_3_1_11"/>
<dbReference type="GO" id="GO:0005829">
    <property type="term" value="C:cytosol"/>
    <property type="evidence" value="ECO:0007669"/>
    <property type="project" value="TreeGrafter"/>
</dbReference>
<dbReference type="EMBL" id="AMEM01000019">
    <property type="protein sequence ID" value="EKX89900.1"/>
    <property type="molecule type" value="Genomic_DNA"/>
</dbReference>
<dbReference type="AlphaFoldDB" id="L1MFS6"/>